<sequence>MKKGLLKWLAVMMMAMLCMPQVFALSEIRVRVNGAQVYFPDGKPYVDSNSRVLVPVRFVSEQLGAKVEWDAAAKRVTILDGDKVVILHINSKQIMVDGQVKELDTAAIVKGTRTYVPIRFVSEALGATVKWDNKVRIVYIDNGKEPLPEVKVCTSGNFNIPITNGTKVNKIGDSWYIQTKNLSDIWFNEEWASKGNMSILVTQGLKVDYGVQCDEIEALLAQDMSVSEAKKIIDYVRTKKEMYQNLPAKTFNTANYTVKVESNSSESTEIRVIHK</sequence>
<evidence type="ECO:0000256" key="1">
    <source>
        <dbReference type="SAM" id="SignalP"/>
    </source>
</evidence>
<dbReference type="KEGG" id="cle:Clole_3732"/>
<dbReference type="eggNOG" id="COG4632">
    <property type="taxonomic scope" value="Bacteria"/>
</dbReference>
<organism evidence="3 4">
    <name type="scientific">Cellulosilyticum lentocellum (strain ATCC 49066 / DSM 5427 / NCIMB 11756 / RHM5)</name>
    <name type="common">Clostridium lentocellum</name>
    <dbReference type="NCBI Taxonomy" id="642492"/>
    <lineage>
        <taxon>Bacteria</taxon>
        <taxon>Bacillati</taxon>
        <taxon>Bacillota</taxon>
        <taxon>Clostridia</taxon>
        <taxon>Lachnospirales</taxon>
        <taxon>Cellulosilyticaceae</taxon>
        <taxon>Cellulosilyticum</taxon>
    </lineage>
</organism>
<keyword evidence="4" id="KW-1185">Reference proteome</keyword>
<accession>F2JHS1</accession>
<reference evidence="3 4" key="1">
    <citation type="journal article" date="2011" name="J. Bacteriol.">
        <title>Complete genome sequence of the cellulose-degrading bacterium Cellulosilyticum lentocellum.</title>
        <authorList>
            <consortium name="US DOE Joint Genome Institute"/>
            <person name="Miller D.A."/>
            <person name="Suen G."/>
            <person name="Bruce D."/>
            <person name="Copeland A."/>
            <person name="Cheng J.F."/>
            <person name="Detter C."/>
            <person name="Goodwin L.A."/>
            <person name="Han C.S."/>
            <person name="Hauser L.J."/>
            <person name="Land M.L."/>
            <person name="Lapidus A."/>
            <person name="Lucas S."/>
            <person name="Meincke L."/>
            <person name="Pitluck S."/>
            <person name="Tapia R."/>
            <person name="Teshima H."/>
            <person name="Woyke T."/>
            <person name="Fox B.G."/>
            <person name="Angert E.R."/>
            <person name="Currie C.R."/>
        </authorList>
    </citation>
    <scope>NUCLEOTIDE SEQUENCE [LARGE SCALE GENOMIC DNA]</scope>
    <source>
        <strain evidence="4">ATCC 49066 / DSM 5427 / NCIMB 11756 / RHM5</strain>
    </source>
</reference>
<feature type="domain" description="Copper amine oxidase-like N-terminal" evidence="2">
    <location>
        <begin position="32"/>
        <end position="140"/>
    </location>
</feature>
<feature type="signal peptide" evidence="1">
    <location>
        <begin position="1"/>
        <end position="24"/>
    </location>
</feature>
<gene>
    <name evidence="3" type="ordered locus">Clole_3732</name>
</gene>
<dbReference type="SUPFAM" id="SSF55383">
    <property type="entry name" value="Copper amine oxidase, domain N"/>
    <property type="match status" value="1"/>
</dbReference>
<name>F2JHS1_CELLD</name>
<dbReference type="EMBL" id="CP002582">
    <property type="protein sequence ID" value="ADZ85413.1"/>
    <property type="molecule type" value="Genomic_DNA"/>
</dbReference>
<evidence type="ECO:0000313" key="4">
    <source>
        <dbReference type="Proteomes" id="UP000008467"/>
    </source>
</evidence>
<dbReference type="InterPro" id="IPR036582">
    <property type="entry name" value="Mao_N_sf"/>
</dbReference>
<dbReference type="HOGENOM" id="CLU_085695_0_0_9"/>
<evidence type="ECO:0000259" key="2">
    <source>
        <dbReference type="Pfam" id="PF07833"/>
    </source>
</evidence>
<dbReference type="InterPro" id="IPR012854">
    <property type="entry name" value="Cu_amine_oxidase-like_N"/>
</dbReference>
<keyword evidence="1" id="KW-0732">Signal</keyword>
<dbReference type="Pfam" id="PF07833">
    <property type="entry name" value="Cu_amine_oxidN1"/>
    <property type="match status" value="1"/>
</dbReference>
<protein>
    <submittedName>
        <fullName evidence="3">Copper amine oxidase-like domain-containing protein</fullName>
    </submittedName>
</protein>
<feature type="chain" id="PRO_5003280214" evidence="1">
    <location>
        <begin position="25"/>
        <end position="275"/>
    </location>
</feature>
<dbReference type="Gene3D" id="3.30.457.10">
    <property type="entry name" value="Copper amine oxidase-like, N-terminal domain"/>
    <property type="match status" value="1"/>
</dbReference>
<dbReference type="RefSeq" id="WP_013658689.1">
    <property type="nucleotide sequence ID" value="NC_015275.1"/>
</dbReference>
<dbReference type="AlphaFoldDB" id="F2JHS1"/>
<dbReference type="STRING" id="642492.Clole_3732"/>
<dbReference type="Proteomes" id="UP000008467">
    <property type="component" value="Chromosome"/>
</dbReference>
<proteinExistence type="predicted"/>
<evidence type="ECO:0000313" key="3">
    <source>
        <dbReference type="EMBL" id="ADZ85413.1"/>
    </source>
</evidence>